<feature type="transmembrane region" description="Helical" evidence="2">
    <location>
        <begin position="35"/>
        <end position="56"/>
    </location>
</feature>
<name>A0ABP5TK25_9PSEU</name>
<organism evidence="3 4">
    <name type="scientific">Saccharopolyspora halophila</name>
    <dbReference type="NCBI Taxonomy" id="405551"/>
    <lineage>
        <taxon>Bacteria</taxon>
        <taxon>Bacillati</taxon>
        <taxon>Actinomycetota</taxon>
        <taxon>Actinomycetes</taxon>
        <taxon>Pseudonocardiales</taxon>
        <taxon>Pseudonocardiaceae</taxon>
        <taxon>Saccharopolyspora</taxon>
    </lineage>
</organism>
<evidence type="ECO:0000256" key="1">
    <source>
        <dbReference type="SAM" id="MobiDB-lite"/>
    </source>
</evidence>
<evidence type="ECO:0000313" key="3">
    <source>
        <dbReference type="EMBL" id="GAA2354778.1"/>
    </source>
</evidence>
<keyword evidence="2" id="KW-1133">Transmembrane helix</keyword>
<protein>
    <submittedName>
        <fullName evidence="3">Uncharacterized protein</fullName>
    </submittedName>
</protein>
<accession>A0ABP5TK25</accession>
<keyword evidence="2" id="KW-0812">Transmembrane</keyword>
<evidence type="ECO:0000256" key="2">
    <source>
        <dbReference type="SAM" id="Phobius"/>
    </source>
</evidence>
<keyword evidence="4" id="KW-1185">Reference proteome</keyword>
<sequence length="87" mass="8552">MPHSCPVSGNGTLTRADFPTVHEAMAPGLGSGRSVLVVCVVLCAVVAGLIVVSLWVPGPPVAPASSDPAGGIQTAVTPTEMGSAMAE</sequence>
<reference evidence="4" key="1">
    <citation type="journal article" date="2019" name="Int. J. Syst. Evol. Microbiol.">
        <title>The Global Catalogue of Microorganisms (GCM) 10K type strain sequencing project: providing services to taxonomists for standard genome sequencing and annotation.</title>
        <authorList>
            <consortium name="The Broad Institute Genomics Platform"/>
            <consortium name="The Broad Institute Genome Sequencing Center for Infectious Disease"/>
            <person name="Wu L."/>
            <person name="Ma J."/>
        </authorList>
    </citation>
    <scope>NUCLEOTIDE SEQUENCE [LARGE SCALE GENOMIC DNA]</scope>
    <source>
        <strain evidence="4">JCM 16221</strain>
    </source>
</reference>
<keyword evidence="2" id="KW-0472">Membrane</keyword>
<feature type="region of interest" description="Disordered" evidence="1">
    <location>
        <begin position="63"/>
        <end position="87"/>
    </location>
</feature>
<proteinExistence type="predicted"/>
<dbReference type="Proteomes" id="UP001501218">
    <property type="component" value="Unassembled WGS sequence"/>
</dbReference>
<comment type="caution">
    <text evidence="3">The sequence shown here is derived from an EMBL/GenBank/DDBJ whole genome shotgun (WGS) entry which is preliminary data.</text>
</comment>
<evidence type="ECO:0000313" key="4">
    <source>
        <dbReference type="Proteomes" id="UP001501218"/>
    </source>
</evidence>
<gene>
    <name evidence="3" type="ORF">GCM10009854_36020</name>
</gene>
<dbReference type="EMBL" id="BAAARA010000013">
    <property type="protein sequence ID" value="GAA2354778.1"/>
    <property type="molecule type" value="Genomic_DNA"/>
</dbReference>